<dbReference type="GO" id="GO:0047936">
    <property type="term" value="F:glucose 1-dehydrogenase [NAD(P)+] activity"/>
    <property type="evidence" value="ECO:0007669"/>
    <property type="project" value="UniProtKB-EC"/>
</dbReference>
<accession>A0A4V3JR25</accession>
<dbReference type="PRINTS" id="PR00080">
    <property type="entry name" value="SDRFAMILY"/>
</dbReference>
<evidence type="ECO:0000313" key="4">
    <source>
        <dbReference type="EMBL" id="TGL58403.1"/>
    </source>
</evidence>
<dbReference type="FunFam" id="3.40.50.720:FF:000084">
    <property type="entry name" value="Short-chain dehydrogenase reductase"/>
    <property type="match status" value="1"/>
</dbReference>
<evidence type="ECO:0000256" key="1">
    <source>
        <dbReference type="ARBA" id="ARBA00006484"/>
    </source>
</evidence>
<reference evidence="4" key="1">
    <citation type="journal article" date="2019" name="PLoS Negl. Trop. Dis.">
        <title>Revisiting the worldwide diversity of Leptospira species in the environment.</title>
        <authorList>
            <person name="Vincent A.T."/>
            <person name="Schiettekatte O."/>
            <person name="Bourhy P."/>
            <person name="Veyrier F.J."/>
            <person name="Picardeau M."/>
        </authorList>
    </citation>
    <scope>NUCLEOTIDE SEQUENCE [LARGE SCALE GENOMIC DNA]</scope>
    <source>
        <strain evidence="4">201702455</strain>
    </source>
</reference>
<sequence>MKFKDKKVLITGGNSGIGLVTAKLFVQEGAKVIITGRDQNTLDSAKKALGENAIAVKADVLDTKEREDLIGVIKDKFGELDVVFANAGITKPTPVGATTEEDFNQVLNVNITGAFFTVQSALPFLKKGSSVILNGSVMSVLGVPGSSAYSASKAGVRAMTRVLSSELGPKGIRVNMVVPGATKTPIWGPEGEPTNARLNAITRSIPMGRLGEPDEIAKAVLFLGSEESSYIQGTEIVLDGGATSSPAAAPIYLGK</sequence>
<dbReference type="NCBIfam" id="NF005559">
    <property type="entry name" value="PRK07231.1"/>
    <property type="match status" value="1"/>
</dbReference>
<dbReference type="InterPro" id="IPR002347">
    <property type="entry name" value="SDR_fam"/>
</dbReference>
<dbReference type="Pfam" id="PF13561">
    <property type="entry name" value="adh_short_C2"/>
    <property type="match status" value="1"/>
</dbReference>
<dbReference type="PRINTS" id="PR00081">
    <property type="entry name" value="GDHRDH"/>
</dbReference>
<evidence type="ECO:0000259" key="3">
    <source>
        <dbReference type="SMART" id="SM00822"/>
    </source>
</evidence>
<dbReference type="EMBL" id="RQGF01000042">
    <property type="protein sequence ID" value="TGL58403.1"/>
    <property type="molecule type" value="Genomic_DNA"/>
</dbReference>
<comment type="similarity">
    <text evidence="1">Belongs to the short-chain dehydrogenases/reductases (SDR) family.</text>
</comment>
<evidence type="ECO:0000256" key="2">
    <source>
        <dbReference type="ARBA" id="ARBA00023002"/>
    </source>
</evidence>
<dbReference type="InterPro" id="IPR020904">
    <property type="entry name" value="Sc_DH/Rdtase_CS"/>
</dbReference>
<dbReference type="Gene3D" id="3.40.50.720">
    <property type="entry name" value="NAD(P)-binding Rossmann-like Domain"/>
    <property type="match status" value="1"/>
</dbReference>
<dbReference type="Proteomes" id="UP000297762">
    <property type="component" value="Unassembled WGS sequence"/>
</dbReference>
<dbReference type="InterPro" id="IPR057326">
    <property type="entry name" value="KR_dom"/>
</dbReference>
<dbReference type="CDD" id="cd05233">
    <property type="entry name" value="SDR_c"/>
    <property type="match status" value="1"/>
</dbReference>
<organism evidence="4 5">
    <name type="scientific">Leptospira sarikeiensis</name>
    <dbReference type="NCBI Taxonomy" id="2484943"/>
    <lineage>
        <taxon>Bacteria</taxon>
        <taxon>Pseudomonadati</taxon>
        <taxon>Spirochaetota</taxon>
        <taxon>Spirochaetia</taxon>
        <taxon>Leptospirales</taxon>
        <taxon>Leptospiraceae</taxon>
        <taxon>Leptospira</taxon>
    </lineage>
</organism>
<feature type="domain" description="Ketoreductase" evidence="3">
    <location>
        <begin position="6"/>
        <end position="182"/>
    </location>
</feature>
<dbReference type="PANTHER" id="PTHR43669:SF3">
    <property type="entry name" value="ALCOHOL DEHYDROGENASE, PUTATIVE (AFU_ORTHOLOGUE AFUA_3G03445)-RELATED"/>
    <property type="match status" value="1"/>
</dbReference>
<evidence type="ECO:0000313" key="5">
    <source>
        <dbReference type="Proteomes" id="UP000297762"/>
    </source>
</evidence>
<proteinExistence type="inferred from homology"/>
<protein>
    <submittedName>
        <fullName evidence="4">Glucose 1-dehydrogenase</fullName>
        <ecNumber evidence="4">1.1.1.47</ecNumber>
    </submittedName>
</protein>
<dbReference type="EC" id="1.1.1.47" evidence="4"/>
<keyword evidence="2 4" id="KW-0560">Oxidoreductase</keyword>
<keyword evidence="5" id="KW-1185">Reference proteome</keyword>
<dbReference type="SMART" id="SM00822">
    <property type="entry name" value="PKS_KR"/>
    <property type="match status" value="1"/>
</dbReference>
<name>A0A4V3JR25_9LEPT</name>
<dbReference type="RefSeq" id="WP_135651409.1">
    <property type="nucleotide sequence ID" value="NZ_RQGF01000042.1"/>
</dbReference>
<dbReference type="InterPro" id="IPR036291">
    <property type="entry name" value="NAD(P)-bd_dom_sf"/>
</dbReference>
<dbReference type="AlphaFoldDB" id="A0A4V3JR25"/>
<dbReference type="PROSITE" id="PS00061">
    <property type="entry name" value="ADH_SHORT"/>
    <property type="match status" value="1"/>
</dbReference>
<comment type="caution">
    <text evidence="4">The sequence shown here is derived from an EMBL/GenBank/DDBJ whole genome shotgun (WGS) entry which is preliminary data.</text>
</comment>
<dbReference type="PANTHER" id="PTHR43669">
    <property type="entry name" value="5-KETO-D-GLUCONATE 5-REDUCTASE"/>
    <property type="match status" value="1"/>
</dbReference>
<dbReference type="OrthoDB" id="9803333at2"/>
<dbReference type="SUPFAM" id="SSF51735">
    <property type="entry name" value="NAD(P)-binding Rossmann-fold domains"/>
    <property type="match status" value="1"/>
</dbReference>
<gene>
    <name evidence="4" type="ORF">EHQ64_19130</name>
</gene>